<dbReference type="Proteomes" id="UP000887566">
    <property type="component" value="Unplaced"/>
</dbReference>
<evidence type="ECO:0000256" key="2">
    <source>
        <dbReference type="ARBA" id="ARBA00008848"/>
    </source>
</evidence>
<evidence type="ECO:0000313" key="10">
    <source>
        <dbReference type="WBParaSite" id="PSAMB.scaffold31size108074.g831.t1"/>
    </source>
</evidence>
<dbReference type="GO" id="GO:0015631">
    <property type="term" value="F:tubulin binding"/>
    <property type="evidence" value="ECO:0007669"/>
    <property type="project" value="InterPro"/>
</dbReference>
<feature type="domain" description="C-CAP/cofactor C-like" evidence="8">
    <location>
        <begin position="131"/>
        <end position="284"/>
    </location>
</feature>
<name>A0A914W477_9BILA</name>
<evidence type="ECO:0000313" key="9">
    <source>
        <dbReference type="Proteomes" id="UP000887566"/>
    </source>
</evidence>
<dbReference type="InterPro" id="IPR006599">
    <property type="entry name" value="CARP_motif"/>
</dbReference>
<proteinExistence type="inferred from homology"/>
<dbReference type="PANTHER" id="PTHR15139:SF0">
    <property type="entry name" value="TUBULIN-SPECIFIC CHAPERONE C"/>
    <property type="match status" value="1"/>
</dbReference>
<dbReference type="WBParaSite" id="PSAMB.scaffold31size108074.g831.t1">
    <property type="protein sequence ID" value="PSAMB.scaffold31size108074.g831.t1"/>
    <property type="gene ID" value="PSAMB.scaffold31size108074.g831"/>
</dbReference>
<dbReference type="InterPro" id="IPR038397">
    <property type="entry name" value="TBCC_N_sf"/>
</dbReference>
<dbReference type="GO" id="GO:0005737">
    <property type="term" value="C:cytoplasm"/>
    <property type="evidence" value="ECO:0007669"/>
    <property type="project" value="UniProtKB-SubCell"/>
</dbReference>
<comment type="subunit">
    <text evidence="6">Supercomplex made of cofactors A to E. Cofactors A and D function by capturing and stabilizing tubulin in a quasi-native conformation. Cofactor E binds to the cofactor D-tubulin complex; interaction with cofactor C then causes the release of tubulin polypeptides that are committed to the native state.</text>
</comment>
<dbReference type="Gene3D" id="1.20.58.1250">
    <property type="entry name" value="Tubulin Binding Cofactor C, N-terminal domain"/>
    <property type="match status" value="1"/>
</dbReference>
<feature type="compositionally biased region" description="Polar residues" evidence="7">
    <location>
        <begin position="17"/>
        <end position="37"/>
    </location>
</feature>
<protein>
    <submittedName>
        <fullName evidence="10">C-CAP/cofactor C-like domain-containing protein</fullName>
    </submittedName>
</protein>
<dbReference type="InterPro" id="IPR031925">
    <property type="entry name" value="TBCC_N"/>
</dbReference>
<dbReference type="InterPro" id="IPR016098">
    <property type="entry name" value="CAP/MinC_C"/>
</dbReference>
<keyword evidence="3" id="KW-0963">Cytoplasm</keyword>
<dbReference type="Pfam" id="PF07986">
    <property type="entry name" value="TBCC"/>
    <property type="match status" value="1"/>
</dbReference>
<dbReference type="GO" id="GO:0007023">
    <property type="term" value="P:post-chaperonin tubulin folding pathway"/>
    <property type="evidence" value="ECO:0007669"/>
    <property type="project" value="InterPro"/>
</dbReference>
<evidence type="ECO:0000256" key="4">
    <source>
        <dbReference type="ARBA" id="ARBA00022990"/>
    </source>
</evidence>
<evidence type="ECO:0000256" key="7">
    <source>
        <dbReference type="SAM" id="MobiDB-lite"/>
    </source>
</evidence>
<dbReference type="InterPro" id="IPR017901">
    <property type="entry name" value="C-CAP_CF_C-like"/>
</dbReference>
<evidence type="ECO:0000256" key="6">
    <source>
        <dbReference type="ARBA" id="ARBA00026055"/>
    </source>
</evidence>
<evidence type="ECO:0000256" key="1">
    <source>
        <dbReference type="ARBA" id="ARBA00004496"/>
    </source>
</evidence>
<reference evidence="10" key="1">
    <citation type="submission" date="2022-11" db="UniProtKB">
        <authorList>
            <consortium name="WormBaseParasite"/>
        </authorList>
    </citation>
    <scope>IDENTIFICATION</scope>
</reference>
<dbReference type="GO" id="GO:0007021">
    <property type="term" value="P:tubulin complex assembly"/>
    <property type="evidence" value="ECO:0007669"/>
    <property type="project" value="TreeGrafter"/>
</dbReference>
<dbReference type="AlphaFoldDB" id="A0A914W477"/>
<dbReference type="SMART" id="SM00673">
    <property type="entry name" value="CARP"/>
    <property type="match status" value="2"/>
</dbReference>
<dbReference type="PROSITE" id="PS51329">
    <property type="entry name" value="C_CAP_COFACTOR_C"/>
    <property type="match status" value="1"/>
</dbReference>
<keyword evidence="5" id="KW-0143">Chaperone</keyword>
<feature type="region of interest" description="Disordered" evidence="7">
    <location>
        <begin position="1"/>
        <end position="39"/>
    </location>
</feature>
<dbReference type="InterPro" id="IPR012945">
    <property type="entry name" value="Tubulin-bd_cofactor_C_dom"/>
</dbReference>
<keyword evidence="4" id="KW-0007">Acetylation</keyword>
<comment type="subcellular location">
    <subcellularLocation>
        <location evidence="1">Cytoplasm</location>
    </subcellularLocation>
</comment>
<evidence type="ECO:0000256" key="5">
    <source>
        <dbReference type="ARBA" id="ARBA00023186"/>
    </source>
</evidence>
<keyword evidence="9" id="KW-1185">Reference proteome</keyword>
<dbReference type="Gene3D" id="2.160.20.70">
    <property type="match status" value="1"/>
</dbReference>
<organism evidence="9 10">
    <name type="scientific">Plectus sambesii</name>
    <dbReference type="NCBI Taxonomy" id="2011161"/>
    <lineage>
        <taxon>Eukaryota</taxon>
        <taxon>Metazoa</taxon>
        <taxon>Ecdysozoa</taxon>
        <taxon>Nematoda</taxon>
        <taxon>Chromadorea</taxon>
        <taxon>Plectida</taxon>
        <taxon>Plectina</taxon>
        <taxon>Plectoidea</taxon>
        <taxon>Plectidae</taxon>
        <taxon>Plectus</taxon>
    </lineage>
</organism>
<accession>A0A914W477</accession>
<evidence type="ECO:0000259" key="8">
    <source>
        <dbReference type="PROSITE" id="PS51329"/>
    </source>
</evidence>
<comment type="similarity">
    <text evidence="2">Belongs to the TBCC family.</text>
</comment>
<dbReference type="InterPro" id="IPR027684">
    <property type="entry name" value="TBCC"/>
</dbReference>
<evidence type="ECO:0000256" key="3">
    <source>
        <dbReference type="ARBA" id="ARBA00022490"/>
    </source>
</evidence>
<dbReference type="Pfam" id="PF16752">
    <property type="entry name" value="TBCC_N"/>
    <property type="match status" value="1"/>
</dbReference>
<sequence length="308" mass="33883">MSDLDDRRSRMLAKLNARNQKPSSAVDASSQSNTPEKQFNDLKMVVEQALDADPIDFQAVAAGLERLQELLSEQSATLSAFDSRKGSQALAQLRKRVDDVRKDVAPTKSFAFRKRQKQPAADTAPNTVVNPTQPISAPAMNCLADNQTGLKGGAHLRETLSACADKDVLLSDLTDSEIRLGESPSTLHLVKLRRCTVIAPPVRTSVFVDDCEDVTLVVACQQLRMHGSRALDVYMHVTSGAIIERCRAVRVAPYSLRGLTADAFDAVGLHADRNQWDKVDDFDWLAADKPSPNWSQLPIDDRKTFSIN</sequence>
<dbReference type="PANTHER" id="PTHR15139">
    <property type="entry name" value="TUBULIN FOLDING COFACTOR C"/>
    <property type="match status" value="1"/>
</dbReference>